<evidence type="ECO:0000256" key="1">
    <source>
        <dbReference type="ARBA" id="ARBA00009477"/>
    </source>
</evidence>
<keyword evidence="2" id="KW-0175">Coiled coil</keyword>
<evidence type="ECO:0000313" key="5">
    <source>
        <dbReference type="EMBL" id="POR49317.1"/>
    </source>
</evidence>
<proteinExistence type="inferred from homology"/>
<dbReference type="InterPro" id="IPR058647">
    <property type="entry name" value="BSH_CzcB-like"/>
</dbReference>
<dbReference type="InterPro" id="IPR006143">
    <property type="entry name" value="RND_pump_MFP"/>
</dbReference>
<dbReference type="Pfam" id="PF25973">
    <property type="entry name" value="BSH_CzcB"/>
    <property type="match status" value="1"/>
</dbReference>
<comment type="caution">
    <text evidence="5">The sequence shown here is derived from an EMBL/GenBank/DDBJ whole genome shotgun (WGS) entry which is preliminary data.</text>
</comment>
<protein>
    <submittedName>
        <fullName evidence="5">RND family efflux transporter MFP subunit</fullName>
    </submittedName>
</protein>
<dbReference type="InterPro" id="IPR058627">
    <property type="entry name" value="MdtA-like_C"/>
</dbReference>
<organism evidence="5 6">
    <name type="scientific">Bosea psychrotolerans</name>
    <dbReference type="NCBI Taxonomy" id="1871628"/>
    <lineage>
        <taxon>Bacteria</taxon>
        <taxon>Pseudomonadati</taxon>
        <taxon>Pseudomonadota</taxon>
        <taxon>Alphaproteobacteria</taxon>
        <taxon>Hyphomicrobiales</taxon>
        <taxon>Boseaceae</taxon>
        <taxon>Bosea</taxon>
    </lineage>
</organism>
<reference evidence="5 6" key="1">
    <citation type="submission" date="2018-01" db="EMBL/GenBank/DDBJ databases">
        <title>Genomic Encyclopedia of Type Strains, Phase III (KMG-III): the genomes of soil and plant-associated and newly described type strains.</title>
        <authorList>
            <person name="Whitman W."/>
        </authorList>
    </citation>
    <scope>NUCLEOTIDE SEQUENCE [LARGE SCALE GENOMIC DNA]</scope>
    <source>
        <strain evidence="5 6">1131</strain>
    </source>
</reference>
<dbReference type="PANTHER" id="PTHR30469">
    <property type="entry name" value="MULTIDRUG RESISTANCE PROTEIN MDTA"/>
    <property type="match status" value="1"/>
</dbReference>
<dbReference type="SUPFAM" id="SSF111369">
    <property type="entry name" value="HlyD-like secretion proteins"/>
    <property type="match status" value="1"/>
</dbReference>
<dbReference type="NCBIfam" id="TIGR01730">
    <property type="entry name" value="RND_mfp"/>
    <property type="match status" value="1"/>
</dbReference>
<accession>A0A2S4M3W2</accession>
<evidence type="ECO:0000259" key="3">
    <source>
        <dbReference type="Pfam" id="PF25967"/>
    </source>
</evidence>
<feature type="domain" description="CzcB-like barrel-sandwich hybrid" evidence="4">
    <location>
        <begin position="152"/>
        <end position="286"/>
    </location>
</feature>
<dbReference type="Gene3D" id="2.40.30.170">
    <property type="match status" value="1"/>
</dbReference>
<keyword evidence="6" id="KW-1185">Reference proteome</keyword>
<evidence type="ECO:0000313" key="6">
    <source>
        <dbReference type="Proteomes" id="UP000236919"/>
    </source>
</evidence>
<dbReference type="Gene3D" id="1.10.287.470">
    <property type="entry name" value="Helix hairpin bin"/>
    <property type="match status" value="1"/>
</dbReference>
<feature type="coiled-coil region" evidence="2">
    <location>
        <begin position="224"/>
        <end position="251"/>
    </location>
</feature>
<evidence type="ECO:0000256" key="2">
    <source>
        <dbReference type="SAM" id="Coils"/>
    </source>
</evidence>
<comment type="similarity">
    <text evidence="1">Belongs to the membrane fusion protein (MFP) (TC 8.A.1) family.</text>
</comment>
<sequence>MTQSREGRLDHVAFGRKHPNAKHVIDSKSLEQCSGEQPVPTFSRNALDHVAFGLKRPNVKNVIDSQSLEHCSREKPVPTFSRNALWRPRRGAGSGLGLFALLALAGCQDSAPVDAQPPLAVLTQTAKLSPRAQTVSLTGEIKARIQSDLSFRFAGRIATRSVDVGDRVVAGQVLATLETTEQKADTDSATASVQAAEATLRQASATFERQKSLLANGYTTQRSYDNANEAYRAAQASLDSAKANLATAQDQLSYTALRAEAPGIITARNAEVGQVVEAAQAVFTVARDGARDAVFDVYEALLVQKPADGNVEIALISNPAIKVAGTVREVAPVVDPATGSVRVKIGLDQPPPEMTLGAAVSGVGHFQPRDVFALPWTAFFTQGGKAAVWVVDPKSRAVSLKPVVIDIYRTGEVLIASGLSAGDIVVTGGAQLLRPGQIVAPTEQQPTAFLPARVGNAG</sequence>
<dbReference type="Gene3D" id="2.40.50.100">
    <property type="match status" value="1"/>
</dbReference>
<dbReference type="GO" id="GO:0015562">
    <property type="term" value="F:efflux transmembrane transporter activity"/>
    <property type="evidence" value="ECO:0007669"/>
    <property type="project" value="TreeGrafter"/>
</dbReference>
<dbReference type="Gene3D" id="2.40.420.20">
    <property type="match status" value="1"/>
</dbReference>
<dbReference type="Pfam" id="PF25967">
    <property type="entry name" value="RND-MFP_C"/>
    <property type="match status" value="1"/>
</dbReference>
<dbReference type="GO" id="GO:1990281">
    <property type="term" value="C:efflux pump complex"/>
    <property type="evidence" value="ECO:0007669"/>
    <property type="project" value="TreeGrafter"/>
</dbReference>
<dbReference type="AlphaFoldDB" id="A0A2S4M3W2"/>
<feature type="domain" description="Multidrug resistance protein MdtA-like C-terminal permuted SH3" evidence="3">
    <location>
        <begin position="382"/>
        <end position="431"/>
    </location>
</feature>
<dbReference type="PANTHER" id="PTHR30469:SF38">
    <property type="entry name" value="HLYD FAMILY SECRETION PROTEIN"/>
    <property type="match status" value="1"/>
</dbReference>
<name>A0A2S4M3W2_9HYPH</name>
<dbReference type="Proteomes" id="UP000236919">
    <property type="component" value="Unassembled WGS sequence"/>
</dbReference>
<dbReference type="OrthoDB" id="9813967at2"/>
<evidence type="ECO:0000259" key="4">
    <source>
        <dbReference type="Pfam" id="PF25973"/>
    </source>
</evidence>
<dbReference type="EMBL" id="PQFZ01000012">
    <property type="protein sequence ID" value="POR49317.1"/>
    <property type="molecule type" value="Genomic_DNA"/>
</dbReference>
<gene>
    <name evidence="5" type="ORF">CYD53_112142</name>
</gene>